<dbReference type="RefSeq" id="WP_204014416.1">
    <property type="nucleotide sequence ID" value="NZ_BOOG01000016.1"/>
</dbReference>
<evidence type="ECO:0000313" key="5">
    <source>
        <dbReference type="Proteomes" id="UP000610966"/>
    </source>
</evidence>
<dbReference type="InterPro" id="IPR001173">
    <property type="entry name" value="Glyco_trans_2-like"/>
</dbReference>
<keyword evidence="5" id="KW-1185">Reference proteome</keyword>
<sequence length="686" mass="74865">MDAERDGAVDVSIVVAAYDCRAHLDDCLTALLVQRVSTEIIVVDDGSRDGTRRLLELYATHHPRVITVIRQRHTGLRGRARNVGLAAATGRYVFFCDPADRLGVEALRRMVAMGDRNGSDIVLGKVVRHGRAVPRPPAALYRENAERVALRGSAVYDDLSCAKLFRRSLLERHGIRFDEALRLDADMDTGADTGADMDADAGGDVGTGSAADADTDAASDLVFSVHAYCHAQVISVVADHDCYHRLSHAAGPDPDAAEAEHDDLDADDSDSDDSDSDGQDSGNVESGRQGPMAGPDPLTWLRVIRTPIALMARHIPPGPLRDHLLLRHFRLDVFAQLGAPFLAAGEAEREKIAHEVAGICADWLTRGVRDRLDGADRARAGSLHDLDRLVRLARVETARLRHRLTGVEWQGGRLTISGRVSLGGLDGRPGVVLRERTSLEERRPPVTRVADVFSAVIEAASLPAGVWDVYAAVECEGARRLARLGRRRATGVCVPGPRFADGVVVVPFLTRAHGHLTLDVGGHVVRVPGSVRLTRSQWVGRRLRVAGRVHVGKTPGAAAVRHLIWRERSSGLERRVAARATGPQTFTAETGRLRPGTWDAHLELDVGGPPARFPVKVGRPEALERPLRWWHGPVRWTARPYATAVNRRLSLAVRAATPLTLLRRSLRRLRALRVGLGLAMPRLRRH</sequence>
<dbReference type="InterPro" id="IPR029044">
    <property type="entry name" value="Nucleotide-diphossugar_trans"/>
</dbReference>
<evidence type="ECO:0000259" key="3">
    <source>
        <dbReference type="Pfam" id="PF22181"/>
    </source>
</evidence>
<evidence type="ECO:0000313" key="4">
    <source>
        <dbReference type="EMBL" id="GIH69583.1"/>
    </source>
</evidence>
<feature type="region of interest" description="Disordered" evidence="1">
    <location>
        <begin position="249"/>
        <end position="298"/>
    </location>
</feature>
<dbReference type="PANTHER" id="PTHR43685">
    <property type="entry name" value="GLYCOSYLTRANSFERASE"/>
    <property type="match status" value="1"/>
</dbReference>
<dbReference type="Pfam" id="PF22181">
    <property type="entry name" value="TarS_linker"/>
    <property type="match status" value="1"/>
</dbReference>
<comment type="caution">
    <text evidence="4">The sequence shown here is derived from an EMBL/GenBank/DDBJ whole genome shotgun (WGS) entry which is preliminary data.</text>
</comment>
<reference evidence="4" key="1">
    <citation type="submission" date="2021-01" db="EMBL/GenBank/DDBJ databases">
        <title>Whole genome shotgun sequence of Sphaerimonospora thailandensis NBRC 107569.</title>
        <authorList>
            <person name="Komaki H."/>
            <person name="Tamura T."/>
        </authorList>
    </citation>
    <scope>NUCLEOTIDE SEQUENCE</scope>
    <source>
        <strain evidence="4">NBRC 107569</strain>
    </source>
</reference>
<dbReference type="InterPro" id="IPR050834">
    <property type="entry name" value="Glycosyltransf_2"/>
</dbReference>
<dbReference type="EMBL" id="BOOG01000016">
    <property type="protein sequence ID" value="GIH69583.1"/>
    <property type="molecule type" value="Genomic_DNA"/>
</dbReference>
<gene>
    <name evidence="4" type="ORF">Mth01_18360</name>
</gene>
<feature type="domain" description="TarS/TarP linker" evidence="3">
    <location>
        <begin position="302"/>
        <end position="393"/>
    </location>
</feature>
<dbReference type="SUPFAM" id="SSF53448">
    <property type="entry name" value="Nucleotide-diphospho-sugar transferases"/>
    <property type="match status" value="1"/>
</dbReference>
<accession>A0A8J3RBP1</accession>
<dbReference type="Gene3D" id="3.90.550.10">
    <property type="entry name" value="Spore Coat Polysaccharide Biosynthesis Protein SpsA, Chain A"/>
    <property type="match status" value="1"/>
</dbReference>
<proteinExistence type="predicted"/>
<dbReference type="Proteomes" id="UP000610966">
    <property type="component" value="Unassembled WGS sequence"/>
</dbReference>
<dbReference type="AlphaFoldDB" id="A0A8J3RBP1"/>
<dbReference type="InterPro" id="IPR054028">
    <property type="entry name" value="TarS/TarP_linker"/>
</dbReference>
<evidence type="ECO:0000259" key="2">
    <source>
        <dbReference type="Pfam" id="PF00535"/>
    </source>
</evidence>
<evidence type="ECO:0000256" key="1">
    <source>
        <dbReference type="SAM" id="MobiDB-lite"/>
    </source>
</evidence>
<dbReference type="CDD" id="cd00761">
    <property type="entry name" value="Glyco_tranf_GTA_type"/>
    <property type="match status" value="1"/>
</dbReference>
<dbReference type="Pfam" id="PF00535">
    <property type="entry name" value="Glycos_transf_2"/>
    <property type="match status" value="1"/>
</dbReference>
<name>A0A8J3RBP1_9ACTN</name>
<feature type="domain" description="Glycosyltransferase 2-like" evidence="2">
    <location>
        <begin position="12"/>
        <end position="173"/>
    </location>
</feature>
<dbReference type="PANTHER" id="PTHR43685:SF2">
    <property type="entry name" value="GLYCOSYLTRANSFERASE 2-LIKE DOMAIN-CONTAINING PROTEIN"/>
    <property type="match status" value="1"/>
</dbReference>
<organism evidence="4 5">
    <name type="scientific">Sphaerimonospora thailandensis</name>
    <dbReference type="NCBI Taxonomy" id="795644"/>
    <lineage>
        <taxon>Bacteria</taxon>
        <taxon>Bacillati</taxon>
        <taxon>Actinomycetota</taxon>
        <taxon>Actinomycetes</taxon>
        <taxon>Streptosporangiales</taxon>
        <taxon>Streptosporangiaceae</taxon>
        <taxon>Sphaerimonospora</taxon>
    </lineage>
</organism>
<feature type="compositionally biased region" description="Acidic residues" evidence="1">
    <location>
        <begin position="255"/>
        <end position="278"/>
    </location>
</feature>
<protein>
    <recommendedName>
        <fullName evidence="6">Glycosyl transferase family 2</fullName>
    </recommendedName>
</protein>
<evidence type="ECO:0008006" key="6">
    <source>
        <dbReference type="Google" id="ProtNLM"/>
    </source>
</evidence>